<organism evidence="7 8">
    <name type="scientific">Polytolypa hystricis (strain UAMH7299)</name>
    <dbReference type="NCBI Taxonomy" id="1447883"/>
    <lineage>
        <taxon>Eukaryota</taxon>
        <taxon>Fungi</taxon>
        <taxon>Dikarya</taxon>
        <taxon>Ascomycota</taxon>
        <taxon>Pezizomycotina</taxon>
        <taxon>Eurotiomycetes</taxon>
        <taxon>Eurotiomycetidae</taxon>
        <taxon>Onygenales</taxon>
        <taxon>Onygenales incertae sedis</taxon>
        <taxon>Polytolypa</taxon>
    </lineage>
</organism>
<reference evidence="7 8" key="1">
    <citation type="submission" date="2017-10" db="EMBL/GenBank/DDBJ databases">
        <title>Comparative genomics in systemic dimorphic fungi from Ajellomycetaceae.</title>
        <authorList>
            <person name="Munoz J.F."/>
            <person name="Mcewen J.G."/>
            <person name="Clay O.K."/>
            <person name="Cuomo C.A."/>
        </authorList>
    </citation>
    <scope>NUCLEOTIDE SEQUENCE [LARGE SCALE GENOMIC DNA]</scope>
    <source>
        <strain evidence="7 8">UAMH7299</strain>
    </source>
</reference>
<dbReference type="InterPro" id="IPR002108">
    <property type="entry name" value="ADF-H"/>
</dbReference>
<dbReference type="GO" id="GO:0030042">
    <property type="term" value="P:actin filament depolymerization"/>
    <property type="evidence" value="ECO:0007669"/>
    <property type="project" value="InterPro"/>
</dbReference>
<dbReference type="STRING" id="1447883.A0A2B7YGF1"/>
<dbReference type="Pfam" id="PF00241">
    <property type="entry name" value="Cofilin_ADF"/>
    <property type="match status" value="1"/>
</dbReference>
<keyword evidence="4" id="KW-0009">Actin-binding</keyword>
<accession>A0A2B7YGF1</accession>
<dbReference type="GO" id="GO:0015629">
    <property type="term" value="C:actin cytoskeleton"/>
    <property type="evidence" value="ECO:0007669"/>
    <property type="project" value="InterPro"/>
</dbReference>
<comment type="caution">
    <text evidence="7">The sequence shown here is derived from an EMBL/GenBank/DDBJ whole genome shotgun (WGS) entry which is preliminary data.</text>
</comment>
<name>A0A2B7YGF1_POLH7</name>
<dbReference type="SUPFAM" id="SSF55753">
    <property type="entry name" value="Actin depolymerizing proteins"/>
    <property type="match status" value="1"/>
</dbReference>
<protein>
    <recommendedName>
        <fullName evidence="3">Cofilin</fullName>
    </recommendedName>
    <alternativeName>
        <fullName evidence="5">Actin-depolymerizing factor 1</fullName>
    </alternativeName>
</protein>
<evidence type="ECO:0000256" key="5">
    <source>
        <dbReference type="ARBA" id="ARBA00032427"/>
    </source>
</evidence>
<dbReference type="Proteomes" id="UP000224634">
    <property type="component" value="Unassembled WGS sequence"/>
</dbReference>
<comment type="subcellular location">
    <subcellularLocation>
        <location evidence="1">Nucleus matrix</location>
    </subcellularLocation>
</comment>
<dbReference type="AlphaFoldDB" id="A0A2B7YGF1"/>
<dbReference type="OrthoDB" id="10249245at2759"/>
<dbReference type="PROSITE" id="PS51263">
    <property type="entry name" value="ADF_H"/>
    <property type="match status" value="1"/>
</dbReference>
<dbReference type="GO" id="GO:0003779">
    <property type="term" value="F:actin binding"/>
    <property type="evidence" value="ECO:0007669"/>
    <property type="project" value="UniProtKB-KW"/>
</dbReference>
<evidence type="ECO:0000256" key="4">
    <source>
        <dbReference type="ARBA" id="ARBA00023203"/>
    </source>
</evidence>
<keyword evidence="8" id="KW-1185">Reference proteome</keyword>
<dbReference type="SMART" id="SM00102">
    <property type="entry name" value="ADF"/>
    <property type="match status" value="1"/>
</dbReference>
<evidence type="ECO:0000256" key="1">
    <source>
        <dbReference type="ARBA" id="ARBA00004109"/>
    </source>
</evidence>
<dbReference type="GO" id="GO:0016363">
    <property type="term" value="C:nuclear matrix"/>
    <property type="evidence" value="ECO:0007669"/>
    <property type="project" value="UniProtKB-SubCell"/>
</dbReference>
<evidence type="ECO:0000256" key="2">
    <source>
        <dbReference type="ARBA" id="ARBA00006844"/>
    </source>
</evidence>
<dbReference type="InterPro" id="IPR029006">
    <property type="entry name" value="ADF-H/Gelsolin-like_dom_sf"/>
</dbReference>
<proteinExistence type="inferred from homology"/>
<evidence type="ECO:0000313" key="7">
    <source>
        <dbReference type="EMBL" id="PGH23164.1"/>
    </source>
</evidence>
<dbReference type="PANTHER" id="PTHR11913">
    <property type="entry name" value="COFILIN-RELATED"/>
    <property type="match status" value="1"/>
</dbReference>
<comment type="similarity">
    <text evidence="2">Belongs to the actin-binding proteins ADF family.</text>
</comment>
<sequence length="162" mass="18194">MVSIDCPEVGDYVALLKKSSQPKKPGDIKYRYIIFKIPLVKKLSAGRIAEPVDVVVEEASEEDDYEVFRNKLIESKTDKGEPAARYALYDVPFTSSGGAVKSEKTVFILWTPENSPTEQKMTYGLNCESFKDKLSVIPSLAAHDPDEIEWEALVDKAKQFSR</sequence>
<evidence type="ECO:0000313" key="8">
    <source>
        <dbReference type="Proteomes" id="UP000224634"/>
    </source>
</evidence>
<evidence type="ECO:0000259" key="6">
    <source>
        <dbReference type="PROSITE" id="PS51263"/>
    </source>
</evidence>
<feature type="domain" description="ADF-H" evidence="6">
    <location>
        <begin position="1"/>
        <end position="158"/>
    </location>
</feature>
<dbReference type="EMBL" id="PDNA01000028">
    <property type="protein sequence ID" value="PGH23164.1"/>
    <property type="molecule type" value="Genomic_DNA"/>
</dbReference>
<evidence type="ECO:0000256" key="3">
    <source>
        <dbReference type="ARBA" id="ARBA00015630"/>
    </source>
</evidence>
<dbReference type="InterPro" id="IPR017904">
    <property type="entry name" value="ADF/Cofilin"/>
</dbReference>
<dbReference type="Gene3D" id="3.40.20.10">
    <property type="entry name" value="Severin"/>
    <property type="match status" value="1"/>
</dbReference>
<gene>
    <name evidence="7" type="ORF">AJ80_02800</name>
</gene>